<feature type="region of interest" description="Disordered" evidence="1">
    <location>
        <begin position="97"/>
        <end position="123"/>
    </location>
</feature>
<evidence type="ECO:0000313" key="3">
    <source>
        <dbReference type="Proteomes" id="UP000093898"/>
    </source>
</evidence>
<evidence type="ECO:0000313" key="2">
    <source>
        <dbReference type="EMBL" id="OBJ43734.1"/>
    </source>
</evidence>
<sequence>MPGRIEVEPDALIAAGQIVLAAGEQLGALSEAVKPMVAEGLASGFDLAGFNMGVQYGRQSQEFTNTLAGAANAFKSVGYRLMASGYNYRDADAASTIGGSGPSGGLGPAPQESHPGQAARVPQNLLVPPPPKWNLITMFLPVNTWPNGHAGLMKVTAAQWRNFTNGFKIFESMLAAPTAVVGAQHIDESGKMKESLTALGENIKALAEISDNIAKLVDDYANVVQQTQDAIRRILHRLSLDGLFDAAKDILTGDGMKLVREVADNIKALWHNFQSNVKAITGLMGEGLTLLGEAADAFQRMIRPVLIAAFGEDIGGALAEGIKFYTDVQVGLISGLVGTVSGLVSLADFDTWKGMYEVATMIAKDPSKTDDVLIAMGKQFVAWDKWSGDHPGRALGEAGFNIGSLFVPGGALSKTGSVAKGAKLAKDLASGERKLSDLAKFGSRGRGSVDAGDSPGLEGLSDLGSRTQAPRFDAGAMPEIGDAPRPPTIGDSPGGTPHGMGGPPDPPGPDHTPVRPGGDGPGQHSGPQEHTSGPADAGPSRNEGPQSSGGPSHSGDGPQSNSGPGTNGQGSHGPSSEGPRSSEPPAAGHTPSDASSGPSQSQHSPQTSTDTSAHDQSNNSPAHDQRGGHDTAGSHDTGGHTPNDTGGHTPNDTGHRSDADSRPSDHTSGAERHSGSGEHPGSRENPSPTDHSRIHDSPTTDGAHRTDHTAPSHVTDAPAHRDTDTNASTNSLANAMNMGGPMGPVGHHAPGGHSAHGGGHSANPTSSHTSTPNAERPAGTPTPRDTTAKNPPPQRPTDRAAAGPARDTNPSPPVKPTAAQGESHAPERKQPGSEQPQRPPAPTEPHHDASPRTDQGAQNQRPTAEHPQPAPSGPHTEDHPPSGSPSHAGDRSDAPRPDPVDAVMPVLDRHGVTLNEFIDWQRTAAVVGREHLAEHFSHQQLQVMYEARMAHPHPGPNDTIQKVVGDSVVDSILNQVRNPGAPYSTNPNYHANDVGGCVSVRSDANGLRTPSDLLHGLRLDYGEWSPYEVFTTTDHAYVIEGRTRAGEFSVPNGHVTAHLGISDERTRDLSSGMPPHTGTGYTGAEHGLNPEYQLTRGKWEPGATLVRIDPDGSRHPVAALDESGKNWVSTKEPGDHVVDGWPQHKGGDWVFPDSTQHGPHPEPPDATHRSPEFRDTGPPPDRHSSAGAADAFRHSTFETPAGAAFFDPADAHMRAAAGDVPRFPGEFTVDVHGDHHSVSVYDGAGNQHQLSPHDFADAIRNSGWDGQTPIRLMSCDTGSGNHSFAADLARELGVRVTAPDRPVWSYPDGRPPVVTGFDRGPDGERVPRIPPDGSWHQFEPDGTTRQAPDLPGPDHAQPDVHHGNESPDSADPQSRAGREISDDPIDGLEGRHPPAGLQEKVDDARYREKYYDEVRTRDPLPEGTTSTEPEYRRRNENQLDFDGDQVPLIRRDEVGAPVAVPDGYERATIADGETLVHDANPQERHAAQEVIDRREAAREHVVTADAAYQAERAGGGEASPETISERQAAFTEQTAAGEALGEHAATHAMENTFPCSQFDVTPLQEGQKGPGTFDHVYEVRDRESGETRVVVVEAKGPSGHLGTRQGFDGVDYQQGHREYAASVINAMLKSGPEGRQLAWRLREALLTDQLDYYLVRAKVEITSGGAEYGGYRMDRFALD</sequence>
<comment type="caution">
    <text evidence="2">The sequence shown here is derived from an EMBL/GenBank/DDBJ whole genome shotgun (WGS) entry which is preliminary data.</text>
</comment>
<feature type="region of interest" description="Disordered" evidence="1">
    <location>
        <begin position="1300"/>
        <end position="1436"/>
    </location>
</feature>
<protein>
    <recommendedName>
        <fullName evidence="4">Tox-PL domain-containing protein</fullName>
    </recommendedName>
</protein>
<feature type="compositionally biased region" description="Basic and acidic residues" evidence="1">
    <location>
        <begin position="653"/>
        <end position="682"/>
    </location>
</feature>
<feature type="region of interest" description="Disordered" evidence="1">
    <location>
        <begin position="442"/>
        <end position="903"/>
    </location>
</feature>
<accession>A0A1A3H7U1</accession>
<proteinExistence type="predicted"/>
<feature type="compositionally biased region" description="Basic and acidic residues" evidence="1">
    <location>
        <begin position="1399"/>
        <end position="1420"/>
    </location>
</feature>
<dbReference type="CDD" id="cd20739">
    <property type="entry name" value="PoNe_DUF637"/>
    <property type="match status" value="1"/>
</dbReference>
<feature type="compositionally biased region" description="Low complexity" evidence="1">
    <location>
        <begin position="572"/>
        <end position="611"/>
    </location>
</feature>
<name>A0A1A3H7U1_MYCMU</name>
<reference evidence="2 3" key="1">
    <citation type="submission" date="2016-06" db="EMBL/GenBank/DDBJ databases">
        <authorList>
            <person name="Kjaerup R.B."/>
            <person name="Dalgaard T.S."/>
            <person name="Juul-Madsen H.R."/>
        </authorList>
    </citation>
    <scope>NUCLEOTIDE SEQUENCE [LARGE SCALE GENOMIC DNA]</scope>
    <source>
        <strain evidence="2 3">1127319.6</strain>
    </source>
</reference>
<feature type="compositionally biased region" description="Polar residues" evidence="1">
    <location>
        <begin position="640"/>
        <end position="652"/>
    </location>
</feature>
<feature type="compositionally biased region" description="Basic and acidic residues" evidence="1">
    <location>
        <begin position="1159"/>
        <end position="1184"/>
    </location>
</feature>
<feature type="compositionally biased region" description="Polar residues" evidence="1">
    <location>
        <begin position="764"/>
        <end position="773"/>
    </location>
</feature>
<dbReference type="EMBL" id="LZLC01000073">
    <property type="protein sequence ID" value="OBJ43734.1"/>
    <property type="molecule type" value="Genomic_DNA"/>
</dbReference>
<feature type="compositionally biased region" description="Low complexity" evidence="1">
    <location>
        <begin position="544"/>
        <end position="560"/>
    </location>
</feature>
<feature type="compositionally biased region" description="Basic and acidic residues" evidence="1">
    <location>
        <begin position="888"/>
        <end position="899"/>
    </location>
</feature>
<evidence type="ECO:0000256" key="1">
    <source>
        <dbReference type="SAM" id="MobiDB-lite"/>
    </source>
</evidence>
<feature type="compositionally biased region" description="Basic and acidic residues" evidence="1">
    <location>
        <begin position="1356"/>
        <end position="1365"/>
    </location>
</feature>
<feature type="region of interest" description="Disordered" evidence="1">
    <location>
        <begin position="1139"/>
        <end position="1188"/>
    </location>
</feature>
<organism evidence="2 3">
    <name type="scientific">Mycolicibacterium mucogenicum</name>
    <name type="common">Mycobacterium mucogenicum</name>
    <dbReference type="NCBI Taxonomy" id="56689"/>
    <lineage>
        <taxon>Bacteria</taxon>
        <taxon>Bacillati</taxon>
        <taxon>Actinomycetota</taxon>
        <taxon>Actinomycetes</taxon>
        <taxon>Mycobacteriales</taxon>
        <taxon>Mycobacteriaceae</taxon>
        <taxon>Mycolicibacterium</taxon>
    </lineage>
</organism>
<feature type="compositionally biased region" description="Gly residues" evidence="1">
    <location>
        <begin position="98"/>
        <end position="107"/>
    </location>
</feature>
<dbReference type="Proteomes" id="UP000093898">
    <property type="component" value="Unassembled WGS sequence"/>
</dbReference>
<gene>
    <name evidence="2" type="ORF">A5630_18030</name>
</gene>
<feature type="compositionally biased region" description="Low complexity" evidence="1">
    <location>
        <begin position="733"/>
        <end position="753"/>
    </location>
</feature>
<feature type="compositionally biased region" description="Basic and acidic residues" evidence="1">
    <location>
        <begin position="690"/>
        <end position="710"/>
    </location>
</feature>
<feature type="compositionally biased region" description="Gly residues" evidence="1">
    <location>
        <begin position="492"/>
        <end position="502"/>
    </location>
</feature>
<feature type="compositionally biased region" description="Polar residues" evidence="1">
    <location>
        <begin position="852"/>
        <end position="862"/>
    </location>
</feature>
<dbReference type="InterPro" id="IPR049762">
    <property type="entry name" value="PoNe_dom"/>
</dbReference>
<evidence type="ECO:0008006" key="4">
    <source>
        <dbReference type="Google" id="ProtNLM"/>
    </source>
</evidence>
<feature type="compositionally biased region" description="Basic and acidic residues" evidence="1">
    <location>
        <begin position="623"/>
        <end position="633"/>
    </location>
</feature>